<evidence type="ECO:0000313" key="6">
    <source>
        <dbReference type="Proteomes" id="UP000238365"/>
    </source>
</evidence>
<accession>A0A2L0IK38</accession>
<dbReference type="Proteomes" id="UP000238365">
    <property type="component" value="Chromosome"/>
</dbReference>
<dbReference type="KEGG" id="pgz:C2E15_18410"/>
<feature type="signal peptide" evidence="4">
    <location>
        <begin position="1"/>
        <end position="24"/>
    </location>
</feature>
<protein>
    <submittedName>
        <fullName evidence="5">6-phosphogluconolactonase</fullName>
    </submittedName>
</protein>
<dbReference type="GO" id="GO:0006006">
    <property type="term" value="P:glucose metabolic process"/>
    <property type="evidence" value="ECO:0007669"/>
    <property type="project" value="UniProtKB-KW"/>
</dbReference>
<dbReference type="GO" id="GO:0017057">
    <property type="term" value="F:6-phosphogluconolactonase activity"/>
    <property type="evidence" value="ECO:0007669"/>
    <property type="project" value="TreeGrafter"/>
</dbReference>
<dbReference type="InterPro" id="IPR015943">
    <property type="entry name" value="WD40/YVTN_repeat-like_dom_sf"/>
</dbReference>
<keyword evidence="2" id="KW-0119">Carbohydrate metabolism</keyword>
<comment type="similarity">
    <text evidence="1">Belongs to the cycloisomerase 2 family.</text>
</comment>
<dbReference type="PANTHER" id="PTHR30344">
    <property type="entry name" value="6-PHOSPHOGLUCONOLACTONASE-RELATED"/>
    <property type="match status" value="1"/>
</dbReference>
<evidence type="ECO:0000256" key="2">
    <source>
        <dbReference type="ARBA" id="ARBA00022526"/>
    </source>
</evidence>
<name>A0A2L0IK38_9GAMM</name>
<dbReference type="SUPFAM" id="SSF75011">
    <property type="entry name" value="3-carboxy-cis,cis-mucoante lactonizing enzyme"/>
    <property type="match status" value="1"/>
</dbReference>
<keyword evidence="2" id="KW-0313">Glucose metabolism</keyword>
<evidence type="ECO:0000313" key="5">
    <source>
        <dbReference type="EMBL" id="AUX94849.1"/>
    </source>
</evidence>
<dbReference type="InterPro" id="IPR050282">
    <property type="entry name" value="Cycloisomerase_2"/>
</dbReference>
<gene>
    <name evidence="5" type="ORF">C2E15_18410</name>
</gene>
<sequence>MRKKAMRLFPVLMVLISVAPLAEAAPWAFVGTYQPHGEGVYRFRIAPDGSLHDKTVVSHLANAAQLTVNARGDTLYVASESDPGTVTALRLDKAGGLTEINQVGTEGSGPVYLSLTPDGKFLLVANYVSGSIAVLPVRADGGLEAARDSKQHQGPPGAAQPQAAVEGSFAVSDHNGPHAHMIASDPSGRYLFSTDLGLDRIYQYRIDQQGKLTPNTPPWIAASSAGAGPRHFVFTPDGASLYLINEEASTLTRYRLNRETGLLTEGATVSSLPPGYKGTSFASGLAIDKAGKQLYVLNRLHNSIAHFQAGADGALTLVEHIWTRGDYPRTLTLSPDERTLYVLNQRSDNITRFQRDAESGKLHFSDDYIGIGAPSQMVIVP</sequence>
<feature type="compositionally biased region" description="Low complexity" evidence="3">
    <location>
        <begin position="153"/>
        <end position="164"/>
    </location>
</feature>
<feature type="region of interest" description="Disordered" evidence="3">
    <location>
        <begin position="145"/>
        <end position="164"/>
    </location>
</feature>
<dbReference type="GO" id="GO:0005829">
    <property type="term" value="C:cytosol"/>
    <property type="evidence" value="ECO:0007669"/>
    <property type="project" value="TreeGrafter"/>
</dbReference>
<dbReference type="EMBL" id="CP026377">
    <property type="protein sequence ID" value="AUX94849.1"/>
    <property type="molecule type" value="Genomic_DNA"/>
</dbReference>
<dbReference type="InterPro" id="IPR019405">
    <property type="entry name" value="Lactonase_7-beta_prop"/>
</dbReference>
<evidence type="ECO:0000256" key="3">
    <source>
        <dbReference type="SAM" id="MobiDB-lite"/>
    </source>
</evidence>
<reference evidence="5 6" key="1">
    <citation type="submission" date="2018-01" db="EMBL/GenBank/DDBJ databases">
        <title>Complete and assembled Genome of Pantoea gaviniae DSM22758T.</title>
        <authorList>
            <person name="Stevens M.J.A."/>
            <person name="Zurfluh K."/>
            <person name="Stephan R."/>
        </authorList>
    </citation>
    <scope>NUCLEOTIDE SEQUENCE [LARGE SCALE GENOMIC DNA]</scope>
    <source>
        <strain evidence="5 6">DSM 22758</strain>
    </source>
</reference>
<organism evidence="5 6">
    <name type="scientific">Mixta gaviniae</name>
    <dbReference type="NCBI Taxonomy" id="665914"/>
    <lineage>
        <taxon>Bacteria</taxon>
        <taxon>Pseudomonadati</taxon>
        <taxon>Pseudomonadota</taxon>
        <taxon>Gammaproteobacteria</taxon>
        <taxon>Enterobacterales</taxon>
        <taxon>Erwiniaceae</taxon>
        <taxon>Mixta</taxon>
    </lineage>
</organism>
<feature type="chain" id="PRO_5014921091" evidence="4">
    <location>
        <begin position="25"/>
        <end position="381"/>
    </location>
</feature>
<proteinExistence type="inferred from homology"/>
<keyword evidence="4" id="KW-0732">Signal</keyword>
<dbReference type="AlphaFoldDB" id="A0A2L0IK38"/>
<dbReference type="Pfam" id="PF10282">
    <property type="entry name" value="Lactonase"/>
    <property type="match status" value="1"/>
</dbReference>
<evidence type="ECO:0000256" key="1">
    <source>
        <dbReference type="ARBA" id="ARBA00005564"/>
    </source>
</evidence>
<dbReference type="PANTHER" id="PTHR30344:SF1">
    <property type="entry name" value="6-PHOSPHOGLUCONOLACTONASE"/>
    <property type="match status" value="1"/>
</dbReference>
<dbReference type="Gene3D" id="2.130.10.10">
    <property type="entry name" value="YVTN repeat-like/Quinoprotein amine dehydrogenase"/>
    <property type="match status" value="1"/>
</dbReference>
<evidence type="ECO:0000256" key="4">
    <source>
        <dbReference type="SAM" id="SignalP"/>
    </source>
</evidence>
<keyword evidence="6" id="KW-1185">Reference proteome</keyword>